<comment type="caution">
    <text evidence="2">The sequence shown here is derived from an EMBL/GenBank/DDBJ whole genome shotgun (WGS) entry which is preliminary data.</text>
</comment>
<organism evidence="2 3">
    <name type="scientific">Alternaria tenuissima</name>
    <dbReference type="NCBI Taxonomy" id="119927"/>
    <lineage>
        <taxon>Eukaryota</taxon>
        <taxon>Fungi</taxon>
        <taxon>Dikarya</taxon>
        <taxon>Ascomycota</taxon>
        <taxon>Pezizomycotina</taxon>
        <taxon>Dothideomycetes</taxon>
        <taxon>Pleosporomycetidae</taxon>
        <taxon>Pleosporales</taxon>
        <taxon>Pleosporineae</taxon>
        <taxon>Pleosporaceae</taxon>
        <taxon>Alternaria</taxon>
        <taxon>Alternaria sect. Alternaria</taxon>
        <taxon>Alternaria alternata complex</taxon>
    </lineage>
</organism>
<sequence>MNNSSPYNFTQLDQYQYTDDNCSSVIEVMNYLLVNSSGGFLEFEFDVGTVYQSIIQGFEILKNGSLKEPPMDQDFWDWAVKDDRLVDPVSEIGWINCSKQLCEAVGWQGNPDIAGVGMLATYIIQAILITVYVCGILTVNLNQRPNQSWMWPPLSRILSAVLDTTREFLSTSAMFSLALLIASICSITQDEAYSTSTTTWILLLVIPLYSVLAVSVLHLAASEILQRYKGRVLVLLIIDVMVIVLAARSSFAYNYVGYGLNWKDFDPWTYGSPCLKLTSFKKMAVVSWTVAGFLCLGITTYLIDFLISMIRKRPGILAQPSGMVRWGIIGVGLCAMWFLIGWFVKLTLDIRSRSGDNNEDNQWTFGQVLALSTWAPFLIEFGYNIWEGPKKANEVHSNYPSKSVLPDSFAMQSPGEDEERGRFALLE</sequence>
<proteinExistence type="predicted"/>
<feature type="transmembrane region" description="Helical" evidence="1">
    <location>
        <begin position="119"/>
        <end position="141"/>
    </location>
</feature>
<feature type="transmembrane region" description="Helical" evidence="1">
    <location>
        <begin position="201"/>
        <end position="220"/>
    </location>
</feature>
<dbReference type="EMBL" id="PDXA01000033">
    <property type="protein sequence ID" value="RYN45605.1"/>
    <property type="molecule type" value="Genomic_DNA"/>
</dbReference>
<feature type="transmembrane region" description="Helical" evidence="1">
    <location>
        <begin position="285"/>
        <end position="303"/>
    </location>
</feature>
<feature type="transmembrane region" description="Helical" evidence="1">
    <location>
        <begin position="324"/>
        <end position="344"/>
    </location>
</feature>
<evidence type="ECO:0000313" key="2">
    <source>
        <dbReference type="EMBL" id="RYN45605.1"/>
    </source>
</evidence>
<dbReference type="Proteomes" id="UP000292402">
    <property type="component" value="Unassembled WGS sequence"/>
</dbReference>
<reference evidence="3" key="1">
    <citation type="journal article" date="2019" name="bioRxiv">
        <title>Genomics, evolutionary history and diagnostics of the Alternaria alternata species group including apple and Asian pear pathotypes.</title>
        <authorList>
            <person name="Armitage A.D."/>
            <person name="Cockerton H.M."/>
            <person name="Sreenivasaprasad S."/>
            <person name="Woodhall J.W."/>
            <person name="Lane C.R."/>
            <person name="Harrison R.J."/>
            <person name="Clarkson J.P."/>
        </authorList>
    </citation>
    <scope>NUCLEOTIDE SEQUENCE [LARGE SCALE GENOMIC DNA]</scope>
    <source>
        <strain evidence="3">FERA 1082</strain>
    </source>
</reference>
<dbReference type="AlphaFoldDB" id="A0A4Q4M958"/>
<keyword evidence="1" id="KW-0472">Membrane</keyword>
<accession>A0A4Q4M958</accession>
<feature type="transmembrane region" description="Helical" evidence="1">
    <location>
        <begin position="364"/>
        <end position="383"/>
    </location>
</feature>
<evidence type="ECO:0000256" key="1">
    <source>
        <dbReference type="SAM" id="Phobius"/>
    </source>
</evidence>
<feature type="transmembrane region" description="Helical" evidence="1">
    <location>
        <begin position="168"/>
        <end position="189"/>
    </location>
</feature>
<name>A0A4Q4M958_9PLEO</name>
<gene>
    <name evidence="2" type="ORF">AA0114_g8973</name>
</gene>
<evidence type="ECO:0000313" key="3">
    <source>
        <dbReference type="Proteomes" id="UP000292402"/>
    </source>
</evidence>
<protein>
    <submittedName>
        <fullName evidence="2">Uncharacterized protein</fullName>
    </submittedName>
</protein>
<keyword evidence="1" id="KW-0812">Transmembrane</keyword>
<feature type="transmembrane region" description="Helical" evidence="1">
    <location>
        <begin position="232"/>
        <end position="256"/>
    </location>
</feature>
<keyword evidence="1" id="KW-1133">Transmembrane helix</keyword>